<sequence>MKQSDRPRGVVTLDVMPPGSRGRVVRIEAGTRALRRIIEMGITPGTIIEVVGSYGGPILVRVRGTVLALGRGVARKILVEPL</sequence>
<dbReference type="GeneID" id="26098490"/>
<dbReference type="Gene3D" id="2.30.30.90">
    <property type="match status" value="1"/>
</dbReference>
<dbReference type="SUPFAM" id="SSF50037">
    <property type="entry name" value="C-terminal domain of transcriptional repressors"/>
    <property type="match status" value="1"/>
</dbReference>
<feature type="domain" description="Ferrous iron transporter FeoA-like" evidence="2">
    <location>
        <begin position="11"/>
        <end position="81"/>
    </location>
</feature>
<protein>
    <submittedName>
        <fullName evidence="3">FeoA domain-containing protein</fullName>
    </submittedName>
</protein>
<reference evidence="3 4" key="1">
    <citation type="submission" date="2015-10" db="EMBL/GenBank/DDBJ databases">
        <title>Complete genome sequence of hyperthermophilic archaeon Pyrodictium delaneyi Su06.</title>
        <authorList>
            <person name="Jung J.-H."/>
            <person name="Lin J."/>
            <person name="Holden J.F."/>
            <person name="Park C.-S."/>
        </authorList>
    </citation>
    <scope>NUCLEOTIDE SEQUENCE [LARGE SCALE GENOMIC DNA]</scope>
    <source>
        <strain evidence="3 4">Su06</strain>
    </source>
</reference>
<dbReference type="Pfam" id="PF04023">
    <property type="entry name" value="FeoA"/>
    <property type="match status" value="1"/>
</dbReference>
<evidence type="ECO:0000313" key="3">
    <source>
        <dbReference type="EMBL" id="ALL00214.1"/>
    </source>
</evidence>
<evidence type="ECO:0000313" key="4">
    <source>
        <dbReference type="Proteomes" id="UP000058613"/>
    </source>
</evidence>
<dbReference type="PANTHER" id="PTHR43151">
    <property type="entry name" value="FEOA FAMILY PROTEIN"/>
    <property type="match status" value="1"/>
</dbReference>
<dbReference type="EMBL" id="CP013011">
    <property type="protein sequence ID" value="ALL00214.1"/>
    <property type="molecule type" value="Genomic_DNA"/>
</dbReference>
<accession>A0A0P0N035</accession>
<dbReference type="KEGG" id="pdl:Pyrde_0164"/>
<gene>
    <name evidence="3" type="ORF">Pyrde_0164</name>
</gene>
<dbReference type="InterPro" id="IPR053184">
    <property type="entry name" value="FeoA-like"/>
</dbReference>
<dbReference type="RefSeq" id="WP_231656762.1">
    <property type="nucleotide sequence ID" value="NZ_CP013011.1"/>
</dbReference>
<keyword evidence="1" id="KW-0408">Iron</keyword>
<dbReference type="GO" id="GO:0046914">
    <property type="term" value="F:transition metal ion binding"/>
    <property type="evidence" value="ECO:0007669"/>
    <property type="project" value="InterPro"/>
</dbReference>
<dbReference type="PANTHER" id="PTHR43151:SF1">
    <property type="entry name" value="SSR2333 PROTEIN"/>
    <property type="match status" value="1"/>
</dbReference>
<dbReference type="SMART" id="SM00899">
    <property type="entry name" value="FeoA"/>
    <property type="match status" value="1"/>
</dbReference>
<dbReference type="STRING" id="1273541.Pyrde_0164"/>
<evidence type="ECO:0000259" key="2">
    <source>
        <dbReference type="SMART" id="SM00899"/>
    </source>
</evidence>
<proteinExistence type="predicted"/>
<name>A0A0P0N035_9CREN</name>
<evidence type="ECO:0000256" key="1">
    <source>
        <dbReference type="ARBA" id="ARBA00023004"/>
    </source>
</evidence>
<dbReference type="Proteomes" id="UP000058613">
    <property type="component" value="Chromosome"/>
</dbReference>
<dbReference type="AlphaFoldDB" id="A0A0P0N035"/>
<dbReference type="InterPro" id="IPR008988">
    <property type="entry name" value="Transcriptional_repressor_C"/>
</dbReference>
<dbReference type="InterPro" id="IPR007167">
    <property type="entry name" value="Fe-transptr_FeoA-like"/>
</dbReference>
<organism evidence="3 4">
    <name type="scientific">Pyrodictium delaneyi</name>
    <dbReference type="NCBI Taxonomy" id="1273541"/>
    <lineage>
        <taxon>Archaea</taxon>
        <taxon>Thermoproteota</taxon>
        <taxon>Thermoprotei</taxon>
        <taxon>Desulfurococcales</taxon>
        <taxon>Pyrodictiaceae</taxon>
        <taxon>Pyrodictium</taxon>
    </lineage>
</organism>
<dbReference type="InterPro" id="IPR038157">
    <property type="entry name" value="FeoA_core_dom"/>
</dbReference>